<dbReference type="InterPro" id="IPR002549">
    <property type="entry name" value="AI-2E-like"/>
</dbReference>
<comment type="caution">
    <text evidence="9">The sequence shown here is derived from an EMBL/GenBank/DDBJ whole genome shotgun (WGS) entry which is preliminary data.</text>
</comment>
<keyword evidence="3" id="KW-0813">Transport</keyword>
<feature type="transmembrane region" description="Helical" evidence="8">
    <location>
        <begin position="12"/>
        <end position="31"/>
    </location>
</feature>
<dbReference type="GO" id="GO:0055085">
    <property type="term" value="P:transmembrane transport"/>
    <property type="evidence" value="ECO:0007669"/>
    <property type="project" value="TreeGrafter"/>
</dbReference>
<feature type="transmembrane region" description="Helical" evidence="8">
    <location>
        <begin position="285"/>
        <end position="304"/>
    </location>
</feature>
<evidence type="ECO:0000313" key="9">
    <source>
        <dbReference type="EMBL" id="MBI3129322.1"/>
    </source>
</evidence>
<keyword evidence="6 8" id="KW-1133">Transmembrane helix</keyword>
<sequence>MNGTHGNETSVLLTWKRIWLILILIGVIWMLMNARAALTPLIISFILAYILHPLVDILERRRIPRTAAVLILLLAVALVIFVLWVSIAPLVERQFSAFAQRMPGYIKVAESWVERMVQRFQLVPAEDVRRFITQNLSSLGRLPLEALQAGGNFLLQTTRGIVSLVLGAAYLALIPVMTFYLLRDMNKLSGMLFTYIHPAFQPEVRKRLDRLDELLGSFIKGQLTVGVILSVLYVAGFYLVGLPLWLVLGLITGIVSMFPYVEWIVALPLAIGLAALAYQDWLHPLAVLAVFGVVSPVGGMFIVPRVVGDRVGLHPVVVIASIMIGGELMGFMGILLAVPLAAAIKVGLEAVYDYYIADTKQAAP</sequence>
<dbReference type="PANTHER" id="PTHR21716:SF53">
    <property type="entry name" value="PERMEASE PERM-RELATED"/>
    <property type="match status" value="1"/>
</dbReference>
<organism evidence="9 10">
    <name type="scientific">Tectimicrobiota bacterium</name>
    <dbReference type="NCBI Taxonomy" id="2528274"/>
    <lineage>
        <taxon>Bacteria</taxon>
        <taxon>Pseudomonadati</taxon>
        <taxon>Nitrospinota/Tectimicrobiota group</taxon>
        <taxon>Candidatus Tectimicrobiota</taxon>
    </lineage>
</organism>
<feature type="transmembrane region" description="Helical" evidence="8">
    <location>
        <begin position="316"/>
        <end position="338"/>
    </location>
</feature>
<evidence type="ECO:0000256" key="4">
    <source>
        <dbReference type="ARBA" id="ARBA00022475"/>
    </source>
</evidence>
<gene>
    <name evidence="9" type="ORF">HYZ11_17065</name>
</gene>
<evidence type="ECO:0000256" key="3">
    <source>
        <dbReference type="ARBA" id="ARBA00022448"/>
    </source>
</evidence>
<evidence type="ECO:0000256" key="1">
    <source>
        <dbReference type="ARBA" id="ARBA00004651"/>
    </source>
</evidence>
<proteinExistence type="inferred from homology"/>
<feature type="transmembrane region" description="Helical" evidence="8">
    <location>
        <begin position="223"/>
        <end position="248"/>
    </location>
</feature>
<name>A0A932I1K9_UNCTE</name>
<dbReference type="Proteomes" id="UP000782312">
    <property type="component" value="Unassembled WGS sequence"/>
</dbReference>
<keyword evidence="7 8" id="KW-0472">Membrane</keyword>
<feature type="transmembrane region" description="Helical" evidence="8">
    <location>
        <begin position="161"/>
        <end position="182"/>
    </location>
</feature>
<protein>
    <submittedName>
        <fullName evidence="9">AI-2E family transporter</fullName>
    </submittedName>
</protein>
<evidence type="ECO:0000256" key="5">
    <source>
        <dbReference type="ARBA" id="ARBA00022692"/>
    </source>
</evidence>
<comment type="similarity">
    <text evidence="2">Belongs to the autoinducer-2 exporter (AI-2E) (TC 2.A.86) family.</text>
</comment>
<evidence type="ECO:0000256" key="6">
    <source>
        <dbReference type="ARBA" id="ARBA00022989"/>
    </source>
</evidence>
<evidence type="ECO:0000313" key="10">
    <source>
        <dbReference type="Proteomes" id="UP000782312"/>
    </source>
</evidence>
<evidence type="ECO:0000256" key="7">
    <source>
        <dbReference type="ARBA" id="ARBA00023136"/>
    </source>
</evidence>
<reference evidence="9" key="1">
    <citation type="submission" date="2020-07" db="EMBL/GenBank/DDBJ databases">
        <title>Huge and variable diversity of episymbiotic CPR bacteria and DPANN archaea in groundwater ecosystems.</title>
        <authorList>
            <person name="He C.Y."/>
            <person name="Keren R."/>
            <person name="Whittaker M."/>
            <person name="Farag I.F."/>
            <person name="Doudna J."/>
            <person name="Cate J.H.D."/>
            <person name="Banfield J.F."/>
        </authorList>
    </citation>
    <scope>NUCLEOTIDE SEQUENCE</scope>
    <source>
        <strain evidence="9">NC_groundwater_763_Ag_S-0.2um_68_21</strain>
    </source>
</reference>
<dbReference type="EMBL" id="JACPUR010000040">
    <property type="protein sequence ID" value="MBI3129322.1"/>
    <property type="molecule type" value="Genomic_DNA"/>
</dbReference>
<dbReference type="PANTHER" id="PTHR21716">
    <property type="entry name" value="TRANSMEMBRANE PROTEIN"/>
    <property type="match status" value="1"/>
</dbReference>
<evidence type="ECO:0000256" key="2">
    <source>
        <dbReference type="ARBA" id="ARBA00009773"/>
    </source>
</evidence>
<feature type="transmembrane region" description="Helical" evidence="8">
    <location>
        <begin position="67"/>
        <end position="87"/>
    </location>
</feature>
<dbReference type="AlphaFoldDB" id="A0A932I1K9"/>
<evidence type="ECO:0000256" key="8">
    <source>
        <dbReference type="SAM" id="Phobius"/>
    </source>
</evidence>
<keyword evidence="4" id="KW-1003">Cell membrane</keyword>
<comment type="subcellular location">
    <subcellularLocation>
        <location evidence="1">Cell membrane</location>
        <topology evidence="1">Multi-pass membrane protein</topology>
    </subcellularLocation>
</comment>
<accession>A0A932I1K9</accession>
<dbReference type="GO" id="GO:0005886">
    <property type="term" value="C:plasma membrane"/>
    <property type="evidence" value="ECO:0007669"/>
    <property type="project" value="UniProtKB-SubCell"/>
</dbReference>
<feature type="transmembrane region" description="Helical" evidence="8">
    <location>
        <begin position="260"/>
        <end position="278"/>
    </location>
</feature>
<dbReference type="Pfam" id="PF01594">
    <property type="entry name" value="AI-2E_transport"/>
    <property type="match status" value="1"/>
</dbReference>
<keyword evidence="5 8" id="KW-0812">Transmembrane</keyword>
<feature type="transmembrane region" description="Helical" evidence="8">
    <location>
        <begin position="37"/>
        <end position="55"/>
    </location>
</feature>